<accession>A0A1S3G2L7</accession>
<keyword evidence="5" id="KW-1015">Disulfide bond</keyword>
<feature type="chain" id="PRO_5010299067" evidence="6">
    <location>
        <begin position="17"/>
        <end position="259"/>
    </location>
</feature>
<evidence type="ECO:0000256" key="5">
    <source>
        <dbReference type="ARBA" id="ARBA00023157"/>
    </source>
</evidence>
<dbReference type="InParanoid" id="A0A1S3G2L7"/>
<evidence type="ECO:0000256" key="3">
    <source>
        <dbReference type="ARBA" id="ARBA00022801"/>
    </source>
</evidence>
<dbReference type="SMART" id="SM00020">
    <property type="entry name" value="Tryp_SPc"/>
    <property type="match status" value="1"/>
</dbReference>
<dbReference type="PROSITE" id="PS50240">
    <property type="entry name" value="TRYPSIN_DOM"/>
    <property type="match status" value="1"/>
</dbReference>
<dbReference type="GO" id="GO:0004252">
    <property type="term" value="F:serine-type endopeptidase activity"/>
    <property type="evidence" value="ECO:0007669"/>
    <property type="project" value="InterPro"/>
</dbReference>
<dbReference type="InterPro" id="IPR018114">
    <property type="entry name" value="TRYPSIN_HIS"/>
</dbReference>
<dbReference type="OrthoDB" id="10059102at2759"/>
<dbReference type="PROSITE" id="PS00134">
    <property type="entry name" value="TRYPSIN_HIS"/>
    <property type="match status" value="1"/>
</dbReference>
<evidence type="ECO:0000256" key="6">
    <source>
        <dbReference type="SAM" id="SignalP"/>
    </source>
</evidence>
<dbReference type="InterPro" id="IPR009003">
    <property type="entry name" value="Peptidase_S1_PA"/>
</dbReference>
<dbReference type="GO" id="GO:0006508">
    <property type="term" value="P:proteolysis"/>
    <property type="evidence" value="ECO:0007669"/>
    <property type="project" value="UniProtKB-KW"/>
</dbReference>
<gene>
    <name evidence="9" type="primary">Klk6</name>
</gene>
<dbReference type="AlphaFoldDB" id="A0A1S3G2L7"/>
<dbReference type="InterPro" id="IPR043504">
    <property type="entry name" value="Peptidase_S1_PA_chymotrypsin"/>
</dbReference>
<dbReference type="GeneID" id="105994169"/>
<dbReference type="CTD" id="5653"/>
<feature type="domain" description="Peptidase S1" evidence="7">
    <location>
        <begin position="22"/>
        <end position="253"/>
    </location>
</feature>
<keyword evidence="8" id="KW-1185">Reference proteome</keyword>
<dbReference type="SUPFAM" id="SSF50494">
    <property type="entry name" value="Trypsin-like serine proteases"/>
    <property type="match status" value="1"/>
</dbReference>
<dbReference type="RefSeq" id="XP_012883053.1">
    <property type="nucleotide sequence ID" value="XM_013027599.1"/>
</dbReference>
<reference evidence="9" key="1">
    <citation type="submission" date="2025-08" db="UniProtKB">
        <authorList>
            <consortium name="RefSeq"/>
        </authorList>
    </citation>
    <scope>IDENTIFICATION</scope>
    <source>
        <tissue evidence="9">Kidney</tissue>
    </source>
</reference>
<keyword evidence="6" id="KW-0732">Signal</keyword>
<evidence type="ECO:0000313" key="8">
    <source>
        <dbReference type="Proteomes" id="UP000081671"/>
    </source>
</evidence>
<dbReference type="GO" id="GO:0030141">
    <property type="term" value="C:secretory granule"/>
    <property type="evidence" value="ECO:0007669"/>
    <property type="project" value="TreeGrafter"/>
</dbReference>
<comment type="similarity">
    <text evidence="1">Belongs to the peptidase S1 family. Snake venom subfamily.</text>
</comment>
<dbReference type="Gene3D" id="2.40.10.10">
    <property type="entry name" value="Trypsin-like serine proteases"/>
    <property type="match status" value="2"/>
</dbReference>
<evidence type="ECO:0000256" key="4">
    <source>
        <dbReference type="ARBA" id="ARBA00022825"/>
    </source>
</evidence>
<evidence type="ECO:0000313" key="9">
    <source>
        <dbReference type="RefSeq" id="XP_012883053.1"/>
    </source>
</evidence>
<feature type="signal peptide" evidence="6">
    <location>
        <begin position="1"/>
        <end position="16"/>
    </location>
</feature>
<dbReference type="FunFam" id="2.40.10.10:FF:000010">
    <property type="entry name" value="Kallikrein related peptidase 11"/>
    <property type="match status" value="1"/>
</dbReference>
<protein>
    <submittedName>
        <fullName evidence="9">Kallikrein-6</fullName>
    </submittedName>
</protein>
<evidence type="ECO:0000259" key="7">
    <source>
        <dbReference type="PROSITE" id="PS50240"/>
    </source>
</evidence>
<dbReference type="CDD" id="cd00190">
    <property type="entry name" value="Tryp_SPc"/>
    <property type="match status" value="1"/>
</dbReference>
<dbReference type="InterPro" id="IPR001314">
    <property type="entry name" value="Peptidase_S1A"/>
</dbReference>
<keyword evidence="4" id="KW-0720">Serine protease</keyword>
<dbReference type="STRING" id="10020.ENSDORP00000005929"/>
<keyword evidence="3" id="KW-0378">Hydrolase</keyword>
<dbReference type="FunCoup" id="A0A1S3G2L7">
    <property type="interactions" value="31"/>
</dbReference>
<dbReference type="KEGG" id="dord:105994169"/>
<dbReference type="InterPro" id="IPR001254">
    <property type="entry name" value="Trypsin_dom"/>
</dbReference>
<dbReference type="Proteomes" id="UP000081671">
    <property type="component" value="Unplaced"/>
</dbReference>
<keyword evidence="2" id="KW-0645">Protease</keyword>
<evidence type="ECO:0000256" key="2">
    <source>
        <dbReference type="ARBA" id="ARBA00022670"/>
    </source>
</evidence>
<name>A0A1S3G2L7_DIPOR</name>
<dbReference type="PANTHER" id="PTHR24271">
    <property type="entry name" value="KALLIKREIN-RELATED"/>
    <property type="match status" value="1"/>
</dbReference>
<organism evidence="8 9">
    <name type="scientific">Dipodomys ordii</name>
    <name type="common">Ord's kangaroo rat</name>
    <dbReference type="NCBI Taxonomy" id="10020"/>
    <lineage>
        <taxon>Eukaryota</taxon>
        <taxon>Metazoa</taxon>
        <taxon>Chordata</taxon>
        <taxon>Craniata</taxon>
        <taxon>Vertebrata</taxon>
        <taxon>Euteleostomi</taxon>
        <taxon>Mammalia</taxon>
        <taxon>Eutheria</taxon>
        <taxon>Euarchontoglires</taxon>
        <taxon>Glires</taxon>
        <taxon>Rodentia</taxon>
        <taxon>Castorimorpha</taxon>
        <taxon>Heteromyidae</taxon>
        <taxon>Dipodomyinae</taxon>
        <taxon>Dipodomys</taxon>
    </lineage>
</organism>
<sequence>MRTLSLWLLLLASAWAEEQDKVVHGSPYHLDAHPFQAALFTSGHLFCGGVLVDRQWVLTAAHCKKPQLQVYLGKHNLHHRESSEEEFTVVRESSEEEFTVVRKVVHPNYHPQTRDNDLMLLHLARPVKTSHRIQPLPKEPNCSAHKSHCQTLGWDKTEESVFPDTINCAEVHLVPKTDCEGAYPGHFTRTMVCASSDQEGADSCQGDSEGPLICDNHLRGIMAWGDSPSGSKNKLGVYTDICMHLQWVKNVIRQDGSGL</sequence>
<dbReference type="Pfam" id="PF00089">
    <property type="entry name" value="Trypsin"/>
    <property type="match status" value="1"/>
</dbReference>
<dbReference type="PANTHER" id="PTHR24271:SF19">
    <property type="entry name" value="KALLIKREIN-6"/>
    <property type="match status" value="1"/>
</dbReference>
<proteinExistence type="inferred from homology"/>
<evidence type="ECO:0000256" key="1">
    <source>
        <dbReference type="ARBA" id="ARBA00009228"/>
    </source>
</evidence>
<dbReference type="PRINTS" id="PR00722">
    <property type="entry name" value="CHYMOTRYPSIN"/>
</dbReference>